<accession>A0AAV5BKY6</accession>
<dbReference type="Proteomes" id="UP001054889">
    <property type="component" value="Unassembled WGS sequence"/>
</dbReference>
<feature type="compositionally biased region" description="Basic residues" evidence="1">
    <location>
        <begin position="106"/>
        <end position="121"/>
    </location>
</feature>
<sequence length="143" mass="14448">MASAAVETLASLPIASPSRSLLRPLPRRLAAAGGVAPSIRISAVPPRGLGFALFQRRVRRFPPAARANIEHDGDGGASGNGKASSAGDGDRDTGAEQGVMAPARAPRARPPRRRHNPRQRGARISGGGGCSRAAASGGGFGSP</sequence>
<evidence type="ECO:0000313" key="2">
    <source>
        <dbReference type="EMBL" id="GJM86303.1"/>
    </source>
</evidence>
<reference evidence="2" key="1">
    <citation type="journal article" date="2018" name="DNA Res.">
        <title>Multiple hybrid de novo genome assembly of finger millet, an orphan allotetraploid crop.</title>
        <authorList>
            <person name="Hatakeyama M."/>
            <person name="Aluri S."/>
            <person name="Balachadran M.T."/>
            <person name="Sivarajan S.R."/>
            <person name="Patrignani A."/>
            <person name="Gruter S."/>
            <person name="Poveda L."/>
            <person name="Shimizu-Inatsugi R."/>
            <person name="Baeten J."/>
            <person name="Francoijs K.J."/>
            <person name="Nataraja K.N."/>
            <person name="Reddy Y.A.N."/>
            <person name="Phadnis S."/>
            <person name="Ravikumar R.L."/>
            <person name="Schlapbach R."/>
            <person name="Sreeman S.M."/>
            <person name="Shimizu K.K."/>
        </authorList>
    </citation>
    <scope>NUCLEOTIDE SEQUENCE</scope>
</reference>
<gene>
    <name evidence="2" type="primary">ga02150</name>
    <name evidence="2" type="ORF">PR202_ga02150</name>
</gene>
<feature type="compositionally biased region" description="Gly residues" evidence="1">
    <location>
        <begin position="124"/>
        <end position="143"/>
    </location>
</feature>
<proteinExistence type="predicted"/>
<dbReference type="AlphaFoldDB" id="A0AAV5BKY6"/>
<reference evidence="2" key="2">
    <citation type="submission" date="2021-12" db="EMBL/GenBank/DDBJ databases">
        <title>Resequencing data analysis of finger millet.</title>
        <authorList>
            <person name="Hatakeyama M."/>
            <person name="Aluri S."/>
            <person name="Balachadran M.T."/>
            <person name="Sivarajan S.R."/>
            <person name="Poveda L."/>
            <person name="Shimizu-Inatsugi R."/>
            <person name="Schlapbach R."/>
            <person name="Sreeman S.M."/>
            <person name="Shimizu K.K."/>
        </authorList>
    </citation>
    <scope>NUCLEOTIDE SEQUENCE</scope>
</reference>
<name>A0AAV5BKY6_ELECO</name>
<dbReference type="EMBL" id="BQKI01000001">
    <property type="protein sequence ID" value="GJM86303.1"/>
    <property type="molecule type" value="Genomic_DNA"/>
</dbReference>
<keyword evidence="3" id="KW-1185">Reference proteome</keyword>
<comment type="caution">
    <text evidence="2">The sequence shown here is derived from an EMBL/GenBank/DDBJ whole genome shotgun (WGS) entry which is preliminary data.</text>
</comment>
<feature type="region of interest" description="Disordered" evidence="1">
    <location>
        <begin position="64"/>
        <end position="143"/>
    </location>
</feature>
<organism evidence="2 3">
    <name type="scientific">Eleusine coracana subsp. coracana</name>
    <dbReference type="NCBI Taxonomy" id="191504"/>
    <lineage>
        <taxon>Eukaryota</taxon>
        <taxon>Viridiplantae</taxon>
        <taxon>Streptophyta</taxon>
        <taxon>Embryophyta</taxon>
        <taxon>Tracheophyta</taxon>
        <taxon>Spermatophyta</taxon>
        <taxon>Magnoliopsida</taxon>
        <taxon>Liliopsida</taxon>
        <taxon>Poales</taxon>
        <taxon>Poaceae</taxon>
        <taxon>PACMAD clade</taxon>
        <taxon>Chloridoideae</taxon>
        <taxon>Cynodonteae</taxon>
        <taxon>Eleusininae</taxon>
        <taxon>Eleusine</taxon>
    </lineage>
</organism>
<evidence type="ECO:0000313" key="3">
    <source>
        <dbReference type="Proteomes" id="UP001054889"/>
    </source>
</evidence>
<protein>
    <submittedName>
        <fullName evidence="2">Uncharacterized protein</fullName>
    </submittedName>
</protein>
<evidence type="ECO:0000256" key="1">
    <source>
        <dbReference type="SAM" id="MobiDB-lite"/>
    </source>
</evidence>